<dbReference type="PANTHER" id="PTHR21085">
    <property type="entry name" value="CHORISMATE SYNTHASE"/>
    <property type="match status" value="1"/>
</dbReference>
<dbReference type="CDD" id="cd07304">
    <property type="entry name" value="Chorismate_synthase"/>
    <property type="match status" value="1"/>
</dbReference>
<dbReference type="EC" id="4.2.3.5" evidence="3 11"/>
<dbReference type="GO" id="GO:0009423">
    <property type="term" value="P:chorismate biosynthetic process"/>
    <property type="evidence" value="ECO:0007669"/>
    <property type="project" value="UniProtKB-UniRule"/>
</dbReference>
<evidence type="ECO:0000256" key="10">
    <source>
        <dbReference type="ARBA" id="ARBA00023239"/>
    </source>
</evidence>
<feature type="binding site" evidence="11">
    <location>
        <position position="53"/>
    </location>
    <ligand>
        <name>NADP(+)</name>
        <dbReference type="ChEBI" id="CHEBI:58349"/>
    </ligand>
</feature>
<feature type="binding site" evidence="11">
    <location>
        <position position="47"/>
    </location>
    <ligand>
        <name>NADP(+)</name>
        <dbReference type="ChEBI" id="CHEBI:58349"/>
    </ligand>
</feature>
<comment type="subunit">
    <text evidence="11">Homotetramer.</text>
</comment>
<dbReference type="InterPro" id="IPR020541">
    <property type="entry name" value="Chorismate_synthase_CS"/>
</dbReference>
<dbReference type="InterPro" id="IPR035904">
    <property type="entry name" value="Chorismate_synth_AroC_sf"/>
</dbReference>
<evidence type="ECO:0000256" key="7">
    <source>
        <dbReference type="ARBA" id="ARBA00022827"/>
    </source>
</evidence>
<dbReference type="PIRSF" id="PIRSF001456">
    <property type="entry name" value="Chorismate_synth"/>
    <property type="match status" value="1"/>
</dbReference>
<dbReference type="GO" id="GO:0005829">
    <property type="term" value="C:cytosol"/>
    <property type="evidence" value="ECO:0007669"/>
    <property type="project" value="TreeGrafter"/>
</dbReference>
<evidence type="ECO:0000256" key="1">
    <source>
        <dbReference type="ARBA" id="ARBA00005044"/>
    </source>
</evidence>
<dbReference type="AlphaFoldDB" id="A0A9D1WSR1"/>
<evidence type="ECO:0000256" key="4">
    <source>
        <dbReference type="ARBA" id="ARBA00022605"/>
    </source>
</evidence>
<evidence type="ECO:0000256" key="13">
    <source>
        <dbReference type="SAM" id="MobiDB-lite"/>
    </source>
</evidence>
<name>A0A9D1WSR1_9FIRM</name>
<comment type="caution">
    <text evidence="11">Lacks conserved residue(s) required for the propagation of feature annotation.</text>
</comment>
<dbReference type="SUPFAM" id="SSF103263">
    <property type="entry name" value="Chorismate synthase, AroC"/>
    <property type="match status" value="1"/>
</dbReference>
<dbReference type="Proteomes" id="UP000886800">
    <property type="component" value="Unassembled WGS sequence"/>
</dbReference>
<evidence type="ECO:0000256" key="12">
    <source>
        <dbReference type="RuleBase" id="RU000605"/>
    </source>
</evidence>
<keyword evidence="10 11" id="KW-0456">Lyase</keyword>
<comment type="cofactor">
    <cofactor evidence="11 12">
        <name>FMNH2</name>
        <dbReference type="ChEBI" id="CHEBI:57618"/>
    </cofactor>
    <text evidence="11 12">Reduced FMN (FMNH(2)).</text>
</comment>
<comment type="function">
    <text evidence="11">Catalyzes the anti-1,4-elimination of the C-3 phosphate and the C-6 proR hydrogen from 5-enolpyruvylshikimate-3-phosphate (EPSP) to yield chorismate, which is the branch point compound that serves as the starting substrate for the three terminal pathways of aromatic amino acid biosynthesis. This reaction introduces a second double bond into the aromatic ring system.</text>
</comment>
<keyword evidence="4 11" id="KW-0028">Amino-acid biosynthesis</keyword>
<comment type="similarity">
    <text evidence="2 11 12">Belongs to the chorismate synthase family.</text>
</comment>
<dbReference type="GO" id="GO:0010181">
    <property type="term" value="F:FMN binding"/>
    <property type="evidence" value="ECO:0007669"/>
    <property type="project" value="TreeGrafter"/>
</dbReference>
<dbReference type="GO" id="GO:0004107">
    <property type="term" value="F:chorismate synthase activity"/>
    <property type="evidence" value="ECO:0007669"/>
    <property type="project" value="UniProtKB-UniRule"/>
</dbReference>
<feature type="region of interest" description="Disordered" evidence="13">
    <location>
        <begin position="42"/>
        <end position="62"/>
    </location>
</feature>
<evidence type="ECO:0000256" key="6">
    <source>
        <dbReference type="ARBA" id="ARBA00022643"/>
    </source>
</evidence>
<keyword evidence="6 11" id="KW-0288">FMN</keyword>
<dbReference type="InterPro" id="IPR000453">
    <property type="entry name" value="Chorismate_synth"/>
</dbReference>
<comment type="catalytic activity">
    <reaction evidence="11 12">
        <text>5-O-(1-carboxyvinyl)-3-phosphoshikimate = chorismate + phosphate</text>
        <dbReference type="Rhea" id="RHEA:21020"/>
        <dbReference type="ChEBI" id="CHEBI:29748"/>
        <dbReference type="ChEBI" id="CHEBI:43474"/>
        <dbReference type="ChEBI" id="CHEBI:57701"/>
        <dbReference type="EC" id="4.2.3.5"/>
    </reaction>
</comment>
<feature type="binding site" evidence="11">
    <location>
        <position position="331"/>
    </location>
    <ligand>
        <name>FMN</name>
        <dbReference type="ChEBI" id="CHEBI:58210"/>
    </ligand>
</feature>
<evidence type="ECO:0000313" key="14">
    <source>
        <dbReference type="EMBL" id="HIX66454.1"/>
    </source>
</evidence>
<feature type="binding site" evidence="11">
    <location>
        <position position="289"/>
    </location>
    <ligand>
        <name>FMN</name>
        <dbReference type="ChEBI" id="CHEBI:58210"/>
    </ligand>
</feature>
<dbReference type="HAMAP" id="MF_00300">
    <property type="entry name" value="Chorismate_synth"/>
    <property type="match status" value="1"/>
</dbReference>
<reference evidence="14" key="1">
    <citation type="journal article" date="2021" name="PeerJ">
        <title>Extensive microbial diversity within the chicken gut microbiome revealed by metagenomics and culture.</title>
        <authorList>
            <person name="Gilroy R."/>
            <person name="Ravi A."/>
            <person name="Getino M."/>
            <person name="Pursley I."/>
            <person name="Horton D.L."/>
            <person name="Alikhan N.F."/>
            <person name="Baker D."/>
            <person name="Gharbi K."/>
            <person name="Hall N."/>
            <person name="Watson M."/>
            <person name="Adriaenssens E.M."/>
            <person name="Foster-Nyarko E."/>
            <person name="Jarju S."/>
            <person name="Secka A."/>
            <person name="Antonio M."/>
            <person name="Oren A."/>
            <person name="Chaudhuri R.R."/>
            <person name="La Ragione R."/>
            <person name="Hildebrand F."/>
            <person name="Pallen M.J."/>
        </authorList>
    </citation>
    <scope>NUCLEOTIDE SEQUENCE</scope>
    <source>
        <strain evidence="14">CHK188-5543</strain>
    </source>
</reference>
<evidence type="ECO:0000313" key="15">
    <source>
        <dbReference type="Proteomes" id="UP000886800"/>
    </source>
</evidence>
<organism evidence="14 15">
    <name type="scientific">Candidatus Anaerotruncus excrementipullorum</name>
    <dbReference type="NCBI Taxonomy" id="2838465"/>
    <lineage>
        <taxon>Bacteria</taxon>
        <taxon>Bacillati</taxon>
        <taxon>Bacillota</taxon>
        <taxon>Clostridia</taxon>
        <taxon>Eubacteriales</taxon>
        <taxon>Oscillospiraceae</taxon>
        <taxon>Anaerotruncus</taxon>
    </lineage>
</organism>
<protein>
    <recommendedName>
        <fullName evidence="3 11">Chorismate synthase</fullName>
        <shortName evidence="11">CS</shortName>
        <ecNumber evidence="3 11">4.2.3.5</ecNumber>
    </recommendedName>
    <alternativeName>
        <fullName evidence="11">5-enolpyruvylshikimate-3-phosphate phospholyase</fullName>
    </alternativeName>
</protein>
<evidence type="ECO:0000256" key="11">
    <source>
        <dbReference type="HAMAP-Rule" id="MF_00300"/>
    </source>
</evidence>
<dbReference type="Pfam" id="PF01264">
    <property type="entry name" value="Chorismate_synt"/>
    <property type="match status" value="1"/>
</dbReference>
<accession>A0A9D1WSR1</accession>
<dbReference type="PROSITE" id="PS00789">
    <property type="entry name" value="CHORISMATE_SYNTHASE_3"/>
    <property type="match status" value="1"/>
</dbReference>
<evidence type="ECO:0000256" key="9">
    <source>
        <dbReference type="ARBA" id="ARBA00023141"/>
    </source>
</evidence>
<reference evidence="14" key="2">
    <citation type="submission" date="2021-04" db="EMBL/GenBank/DDBJ databases">
        <authorList>
            <person name="Gilroy R."/>
        </authorList>
    </citation>
    <scope>NUCLEOTIDE SEQUENCE</scope>
    <source>
        <strain evidence="14">CHK188-5543</strain>
    </source>
</reference>
<sequence length="367" mass="39097">MPSIWGNYLKLSIFGESHGPGIGVVLDGLPAGVPIDREELERFTQRRAPGKNRNSTPRKENDWPEFLSGYWNGATTGTPLAALIRNHDTQSKDYSQMQAVARPGHADFTGFLRYAGANDVRGGGHFSGRLTAPLTLAGGIAKQVLARRGIVIGAHLVQVGGCADLLYDPANLDEETLLRPGNAPFPTLDERLGARMQRVIEQARMEQDSVGGMVECGVLGFPPGIGSPMFGGLENRIASLAFGIPAVKGVEFGDGFLACALRGSQNNDPFTLKDGQIVTETNHAGGILGGISTGMPILFRVGFKPTPSISLPQKTVNFREKRPETLEVHGRHDPCVAVRAVPVVEAAAALALLDALLEAQGYQGMQA</sequence>
<keyword evidence="7 11" id="KW-0274">FAD</keyword>
<dbReference type="PROSITE" id="PS00787">
    <property type="entry name" value="CHORISMATE_SYNTHASE_1"/>
    <property type="match status" value="1"/>
</dbReference>
<gene>
    <name evidence="11 14" type="primary">aroC</name>
    <name evidence="14" type="ORF">H9736_09420</name>
</gene>
<comment type="caution">
    <text evidence="14">The sequence shown here is derived from an EMBL/GenBank/DDBJ whole genome shotgun (WGS) entry which is preliminary data.</text>
</comment>
<proteinExistence type="inferred from homology"/>
<keyword evidence="9 11" id="KW-0057">Aromatic amino acid biosynthesis</keyword>
<dbReference type="EMBL" id="DXES01000195">
    <property type="protein sequence ID" value="HIX66454.1"/>
    <property type="molecule type" value="Genomic_DNA"/>
</dbReference>
<evidence type="ECO:0000256" key="3">
    <source>
        <dbReference type="ARBA" id="ARBA00013036"/>
    </source>
</evidence>
<dbReference type="NCBIfam" id="NF003793">
    <property type="entry name" value="PRK05382.1"/>
    <property type="match status" value="1"/>
</dbReference>
<comment type="pathway">
    <text evidence="1 11 12">Metabolic intermediate biosynthesis; chorismate biosynthesis; chorismate from D-erythrose 4-phosphate and phosphoenolpyruvate: step 7/7.</text>
</comment>
<dbReference type="GO" id="GO:0009073">
    <property type="term" value="P:aromatic amino acid family biosynthetic process"/>
    <property type="evidence" value="ECO:0007669"/>
    <property type="project" value="UniProtKB-KW"/>
</dbReference>
<dbReference type="PANTHER" id="PTHR21085:SF0">
    <property type="entry name" value="CHORISMATE SYNTHASE"/>
    <property type="match status" value="1"/>
</dbReference>
<evidence type="ECO:0000256" key="8">
    <source>
        <dbReference type="ARBA" id="ARBA00022857"/>
    </source>
</evidence>
<evidence type="ECO:0000256" key="2">
    <source>
        <dbReference type="ARBA" id="ARBA00008014"/>
    </source>
</evidence>
<feature type="binding site" evidence="11">
    <location>
        <begin position="304"/>
        <end position="308"/>
    </location>
    <ligand>
        <name>FMN</name>
        <dbReference type="ChEBI" id="CHEBI:58210"/>
    </ligand>
</feature>
<evidence type="ECO:0000256" key="5">
    <source>
        <dbReference type="ARBA" id="ARBA00022630"/>
    </source>
</evidence>
<feature type="binding site" evidence="11">
    <location>
        <begin position="125"/>
        <end position="127"/>
    </location>
    <ligand>
        <name>FMN</name>
        <dbReference type="ChEBI" id="CHEBI:58210"/>
    </ligand>
</feature>
<keyword evidence="5 11" id="KW-0285">Flavoprotein</keyword>
<dbReference type="Gene3D" id="3.60.150.10">
    <property type="entry name" value="Chorismate synthase AroC"/>
    <property type="match status" value="1"/>
</dbReference>
<keyword evidence="8 11" id="KW-0521">NADP</keyword>
<dbReference type="NCBIfam" id="TIGR00033">
    <property type="entry name" value="aroC"/>
    <property type="match status" value="1"/>
</dbReference>
<dbReference type="GO" id="GO:0008652">
    <property type="term" value="P:amino acid biosynthetic process"/>
    <property type="evidence" value="ECO:0007669"/>
    <property type="project" value="UniProtKB-KW"/>
</dbReference>